<reference evidence="1" key="1">
    <citation type="submission" date="2014-05" db="EMBL/GenBank/DDBJ databases">
        <authorList>
            <person name="Chronopoulou M."/>
        </authorList>
    </citation>
    <scope>NUCLEOTIDE SEQUENCE</scope>
    <source>
        <tissue evidence="1">Whole organism</tissue>
    </source>
</reference>
<dbReference type="EMBL" id="HACA01021428">
    <property type="protein sequence ID" value="CDW38789.1"/>
    <property type="molecule type" value="Transcribed_RNA"/>
</dbReference>
<evidence type="ECO:0000313" key="1">
    <source>
        <dbReference type="EMBL" id="CDW38789.1"/>
    </source>
</evidence>
<protein>
    <submittedName>
        <fullName evidence="1">Uncharacterized protein</fullName>
    </submittedName>
</protein>
<sequence length="29" mass="3270">MVVTPIFFKDRLSASFWGLMSIGLTFCDS</sequence>
<organism evidence="1">
    <name type="scientific">Lepeophtheirus salmonis</name>
    <name type="common">Salmon louse</name>
    <name type="synonym">Caligus salmonis</name>
    <dbReference type="NCBI Taxonomy" id="72036"/>
    <lineage>
        <taxon>Eukaryota</taxon>
        <taxon>Metazoa</taxon>
        <taxon>Ecdysozoa</taxon>
        <taxon>Arthropoda</taxon>
        <taxon>Crustacea</taxon>
        <taxon>Multicrustacea</taxon>
        <taxon>Hexanauplia</taxon>
        <taxon>Copepoda</taxon>
        <taxon>Siphonostomatoida</taxon>
        <taxon>Caligidae</taxon>
        <taxon>Lepeophtheirus</taxon>
    </lineage>
</organism>
<accession>A0A0K2UKK0</accession>
<dbReference type="AlphaFoldDB" id="A0A0K2UKK0"/>
<proteinExistence type="predicted"/>
<name>A0A0K2UKK0_LEPSM</name>